<dbReference type="AlphaFoldDB" id="A0A7G9A685"/>
<sequence length="41" mass="4612">MIIAAEVKRDEQGYRAHPALARSGCETAAEFSNWFRQTTKA</sequence>
<protein>
    <submittedName>
        <fullName evidence="1">Uncharacterized protein</fullName>
    </submittedName>
</protein>
<accession>A0A7G9A685</accession>
<organism evidence="1">
    <name type="scientific">Raoultella ornithinolytica</name>
    <name type="common">Klebsiella ornithinolytica</name>
    <dbReference type="NCBI Taxonomy" id="54291"/>
    <lineage>
        <taxon>Bacteria</taxon>
        <taxon>Pseudomonadati</taxon>
        <taxon>Pseudomonadota</taxon>
        <taxon>Gammaproteobacteria</taxon>
        <taxon>Enterobacterales</taxon>
        <taxon>Enterobacteriaceae</taxon>
        <taxon>Klebsiella/Raoultella group</taxon>
        <taxon>Raoultella</taxon>
    </lineage>
</organism>
<name>A0A7G9A685_RAOOR</name>
<evidence type="ECO:0000313" key="1">
    <source>
        <dbReference type="EMBL" id="QNL32264.1"/>
    </source>
</evidence>
<reference evidence="1" key="1">
    <citation type="submission" date="2020-02" db="EMBL/GenBank/DDBJ databases">
        <authorList>
            <person name="Zhou D."/>
        </authorList>
    </citation>
    <scope>NUCLEOTIDE SEQUENCE</scope>
    <source>
        <strain evidence="1">193104922</strain>
        <plasmid evidence="1">p104922-FII</plasmid>
    </source>
</reference>
<dbReference type="EMBL" id="MT062911">
    <property type="protein sequence ID" value="QNL32264.1"/>
    <property type="molecule type" value="Genomic_DNA"/>
</dbReference>
<proteinExistence type="predicted"/>
<keyword evidence="1" id="KW-0614">Plasmid</keyword>
<geneLocation type="plasmid" evidence="1">
    <name>p104922-FII</name>
</geneLocation>